<dbReference type="Proteomes" id="UP000178565">
    <property type="component" value="Unassembled WGS sequence"/>
</dbReference>
<evidence type="ECO:0000313" key="2">
    <source>
        <dbReference type="Proteomes" id="UP000178565"/>
    </source>
</evidence>
<sequence>MKAKYYEDADLISWKISKKPFEYATRTGDFVVHYSRDNEPVLIEILNASKFLKVANSILPKKIRKQVLPQEVYPAVAHRISK</sequence>
<proteinExistence type="predicted"/>
<evidence type="ECO:0000313" key="1">
    <source>
        <dbReference type="EMBL" id="OGE44516.1"/>
    </source>
</evidence>
<organism evidence="1 2">
    <name type="scientific">Candidatus Daviesbacteria bacterium RIFCSPLOWO2_01_FULL_39_12</name>
    <dbReference type="NCBI Taxonomy" id="1797785"/>
    <lineage>
        <taxon>Bacteria</taxon>
        <taxon>Candidatus Daviesiibacteriota</taxon>
    </lineage>
</organism>
<accession>A0A1F5KUD0</accession>
<dbReference type="STRING" id="1797785.A3B45_05195"/>
<comment type="caution">
    <text evidence="1">The sequence shown here is derived from an EMBL/GenBank/DDBJ whole genome shotgun (WGS) entry which is preliminary data.</text>
</comment>
<reference evidence="1 2" key="1">
    <citation type="journal article" date="2016" name="Nat. Commun.">
        <title>Thousands of microbial genomes shed light on interconnected biogeochemical processes in an aquifer system.</title>
        <authorList>
            <person name="Anantharaman K."/>
            <person name="Brown C.T."/>
            <person name="Hug L.A."/>
            <person name="Sharon I."/>
            <person name="Castelle C.J."/>
            <person name="Probst A.J."/>
            <person name="Thomas B.C."/>
            <person name="Singh A."/>
            <person name="Wilkins M.J."/>
            <person name="Karaoz U."/>
            <person name="Brodie E.L."/>
            <person name="Williams K.H."/>
            <person name="Hubbard S.S."/>
            <person name="Banfield J.F."/>
        </authorList>
    </citation>
    <scope>NUCLEOTIDE SEQUENCE [LARGE SCALE GENOMIC DNA]</scope>
</reference>
<dbReference type="InterPro" id="IPR019270">
    <property type="entry name" value="DUF2283"/>
</dbReference>
<evidence type="ECO:0008006" key="3">
    <source>
        <dbReference type="Google" id="ProtNLM"/>
    </source>
</evidence>
<dbReference type="AlphaFoldDB" id="A0A1F5KUD0"/>
<dbReference type="EMBL" id="MFDM01000001">
    <property type="protein sequence ID" value="OGE44516.1"/>
    <property type="molecule type" value="Genomic_DNA"/>
</dbReference>
<gene>
    <name evidence="1" type="ORF">A3B45_05195</name>
</gene>
<name>A0A1F5KUD0_9BACT</name>
<protein>
    <recommendedName>
        <fullName evidence="3">DUF2283 domain-containing protein</fullName>
    </recommendedName>
</protein>
<dbReference type="Pfam" id="PF10049">
    <property type="entry name" value="DUF2283"/>
    <property type="match status" value="1"/>
</dbReference>